<protein>
    <recommendedName>
        <fullName evidence="4">FLZ-type domain-containing protein</fullName>
    </recommendedName>
</protein>
<feature type="compositionally biased region" description="Polar residues" evidence="3">
    <location>
        <begin position="136"/>
        <end position="145"/>
    </location>
</feature>
<comment type="caution">
    <text evidence="5">The sequence shown here is derived from an EMBL/GenBank/DDBJ whole genome shotgun (WGS) entry which is preliminary data.</text>
</comment>
<name>A0A7J6PCL5_PEROL</name>
<sequence>MSGLVSRIYESVHYVSSGSTVTSLIDNNNNKNSKVVPNRDEAFRCHRCGKAIRKQDNVFMYQDKTFCSRGCRKGTPGYEESLNSQPIVRSDTHISELFDGDDELEAATDDGASSSSPRDLLNRTLHFASSGDLQDASPSASSKSQPLDMEQPPACRLYSPSATCLLLFSHITESPLMSQTFTTEDLSRRQNSESAIMLHPPLSREISLVKLVNA</sequence>
<feature type="domain" description="FLZ-type" evidence="4">
    <location>
        <begin position="44"/>
        <end position="73"/>
    </location>
</feature>
<dbReference type="GO" id="GO:0046872">
    <property type="term" value="F:metal ion binding"/>
    <property type="evidence" value="ECO:0007669"/>
    <property type="project" value="UniProtKB-KW"/>
</dbReference>
<comment type="similarity">
    <text evidence="1">Belongs to the FLZ family.</text>
</comment>
<dbReference type="AlphaFoldDB" id="A0A7J6PCL5"/>
<proteinExistence type="inferred from homology"/>
<evidence type="ECO:0000256" key="3">
    <source>
        <dbReference type="SAM" id="MobiDB-lite"/>
    </source>
</evidence>
<feature type="region of interest" description="Disordered" evidence="3">
    <location>
        <begin position="130"/>
        <end position="152"/>
    </location>
</feature>
<evidence type="ECO:0000259" key="4">
    <source>
        <dbReference type="Pfam" id="PF04570"/>
    </source>
</evidence>
<evidence type="ECO:0000256" key="2">
    <source>
        <dbReference type="ARBA" id="ARBA00022723"/>
    </source>
</evidence>
<gene>
    <name evidence="5" type="ORF">FOZ60_009671</name>
</gene>
<dbReference type="InterPro" id="IPR007650">
    <property type="entry name" value="Zf-FLZ_dom"/>
</dbReference>
<dbReference type="Pfam" id="PF04570">
    <property type="entry name" value="zf-FLZ"/>
    <property type="match status" value="1"/>
</dbReference>
<organism evidence="5 6">
    <name type="scientific">Perkinsus olseni</name>
    <name type="common">Perkinsus atlanticus</name>
    <dbReference type="NCBI Taxonomy" id="32597"/>
    <lineage>
        <taxon>Eukaryota</taxon>
        <taxon>Sar</taxon>
        <taxon>Alveolata</taxon>
        <taxon>Perkinsozoa</taxon>
        <taxon>Perkinsea</taxon>
        <taxon>Perkinsida</taxon>
        <taxon>Perkinsidae</taxon>
        <taxon>Perkinsus</taxon>
    </lineage>
</organism>
<dbReference type="Proteomes" id="UP000541610">
    <property type="component" value="Unassembled WGS sequence"/>
</dbReference>
<dbReference type="OrthoDB" id="10508602at2759"/>
<evidence type="ECO:0000313" key="5">
    <source>
        <dbReference type="EMBL" id="KAF4693924.1"/>
    </source>
</evidence>
<dbReference type="EMBL" id="JABANP010000039">
    <property type="protein sequence ID" value="KAF4693924.1"/>
    <property type="molecule type" value="Genomic_DNA"/>
</dbReference>
<accession>A0A7J6PCL5</accession>
<keyword evidence="2" id="KW-0479">Metal-binding</keyword>
<evidence type="ECO:0000313" key="6">
    <source>
        <dbReference type="Proteomes" id="UP000541610"/>
    </source>
</evidence>
<evidence type="ECO:0000256" key="1">
    <source>
        <dbReference type="ARBA" id="ARBA00009374"/>
    </source>
</evidence>
<reference evidence="5 6" key="1">
    <citation type="submission" date="2020-04" db="EMBL/GenBank/DDBJ databases">
        <title>Perkinsus olseni comparative genomics.</title>
        <authorList>
            <person name="Bogema D.R."/>
        </authorList>
    </citation>
    <scope>NUCLEOTIDE SEQUENCE [LARGE SCALE GENOMIC DNA]</scope>
    <source>
        <strain evidence="5">00978-12</strain>
    </source>
</reference>